<evidence type="ECO:0000313" key="2">
    <source>
        <dbReference type="EMBL" id="JAC11267.1"/>
    </source>
</evidence>
<organism evidence="2">
    <name type="scientific">Aedes albopictus</name>
    <name type="common">Asian tiger mosquito</name>
    <name type="synonym">Stegomyia albopicta</name>
    <dbReference type="NCBI Taxonomy" id="7160"/>
    <lineage>
        <taxon>Eukaryota</taxon>
        <taxon>Metazoa</taxon>
        <taxon>Ecdysozoa</taxon>
        <taxon>Arthropoda</taxon>
        <taxon>Hexapoda</taxon>
        <taxon>Insecta</taxon>
        <taxon>Pterygota</taxon>
        <taxon>Neoptera</taxon>
        <taxon>Endopterygota</taxon>
        <taxon>Diptera</taxon>
        <taxon>Nematocera</taxon>
        <taxon>Culicoidea</taxon>
        <taxon>Culicidae</taxon>
        <taxon>Culicinae</taxon>
        <taxon>Aedini</taxon>
        <taxon>Aedes</taxon>
        <taxon>Stegomyia</taxon>
    </lineage>
</organism>
<feature type="region of interest" description="Disordered" evidence="1">
    <location>
        <begin position="289"/>
        <end position="348"/>
    </location>
</feature>
<protein>
    <submittedName>
        <fullName evidence="2">Putative rhogap domain-containing protein</fullName>
    </submittedName>
</protein>
<feature type="compositionally biased region" description="Low complexity" evidence="1">
    <location>
        <begin position="322"/>
        <end position="333"/>
    </location>
</feature>
<sequence>MVYDSDFYTTRRVGSSYTRPTISSYTVTTPLRYSGVPRLDTFTTTTTTYRTPMPYVAHKRIVPLTGFATSPGRVTVSPMRVYGSPVRVLRSPVRVLGSPVRVISSPIRTVVRAVRSPVRVISSPARVVAIRSSYLRPSIVNKEFDRIERKYRASPEFEDEKREIRNSSALLLRQLNDPVPRVMGPSLQTAVPAAEPNPKRWVYDPFSHHNKLNSETYVKNTITDPLRSVARDIEAMARYHSPASRYVGKNHLASTRIIGSQAYPKTKPRIYNYDTARVGREVNVMSHYKANRSQAKSDVEEGKHERYQRRLNKLEKQKATHQQQTEPIQSQPQAPEQTSPPAAVECQE</sequence>
<dbReference type="VEuPathDB" id="VectorBase:AALFPA_045455"/>
<proteinExistence type="evidence at transcript level"/>
<dbReference type="VEuPathDB" id="VectorBase:AALC636_037880"/>
<accession>A0A023EP74</accession>
<reference evidence="2" key="1">
    <citation type="journal article" date="2014" name="PLoS Negl. Trop. Dis.">
        <title>Identification and characterization of seminal fluid proteins in the Asian tiger mosquito, Aedes albopictus.</title>
        <authorList>
            <person name="Boes K.E."/>
            <person name="Ribeiro J.M."/>
            <person name="Wong A."/>
            <person name="Harrington L.C."/>
            <person name="Wolfner M.F."/>
            <person name="Sirot L.K."/>
        </authorList>
    </citation>
    <scope>NUCLEOTIDE SEQUENCE</scope>
    <source>
        <tissue evidence="2">Reproductive organs</tissue>
    </source>
</reference>
<dbReference type="VEuPathDB" id="VectorBase:AALF012530"/>
<dbReference type="AlphaFoldDB" id="A0A023EP74"/>
<dbReference type="EMBL" id="GAPW01002331">
    <property type="protein sequence ID" value="JAC11267.1"/>
    <property type="molecule type" value="mRNA"/>
</dbReference>
<evidence type="ECO:0000256" key="1">
    <source>
        <dbReference type="SAM" id="MobiDB-lite"/>
    </source>
</evidence>
<name>A0A023EP74_AEDAL</name>
<feature type="compositionally biased region" description="Basic and acidic residues" evidence="1">
    <location>
        <begin position="295"/>
        <end position="305"/>
    </location>
</feature>